<organism evidence="3 4">
    <name type="scientific">Oopsacas minuta</name>
    <dbReference type="NCBI Taxonomy" id="111878"/>
    <lineage>
        <taxon>Eukaryota</taxon>
        <taxon>Metazoa</taxon>
        <taxon>Porifera</taxon>
        <taxon>Hexactinellida</taxon>
        <taxon>Hexasterophora</taxon>
        <taxon>Lyssacinosida</taxon>
        <taxon>Leucopsacidae</taxon>
        <taxon>Oopsacas</taxon>
    </lineage>
</organism>
<feature type="region of interest" description="Disordered" evidence="1">
    <location>
        <begin position="762"/>
        <end position="1071"/>
    </location>
</feature>
<dbReference type="EMBL" id="JAKMXF010000033">
    <property type="protein sequence ID" value="KAI6660434.1"/>
    <property type="molecule type" value="Genomic_DNA"/>
</dbReference>
<feature type="compositionally biased region" description="Basic and acidic residues" evidence="1">
    <location>
        <begin position="800"/>
        <end position="1071"/>
    </location>
</feature>
<dbReference type="Gene3D" id="2.40.50.90">
    <property type="match status" value="10"/>
</dbReference>
<feature type="domain" description="Tudor" evidence="2">
    <location>
        <begin position="453"/>
        <end position="511"/>
    </location>
</feature>
<sequence length="3161" mass="356200">MDRITSYYVGLESGDLSMKSPTVGDLCCCKYLDMNWYRAIVREVKGTTIHVYFVDYGNLYDVSKSDCKLLHESFFKFPKHSIECCLHDVILAATHTDWSTAAISFFKRQAEKKQLYAKFIQKNSDNTWEVNLTSGNRDIGKLICEAGMAISKSFAARYAPQTAPGSVSPLLLSPTHNEVQQSQKFPSPSQGTTQYGNRSPKKIKEIILPRGHSTEVYVSYAISPNDFSIQLTQMSEKLDAMMEELARHCERSYNEQVPRAQPQMVVAAKFTEDDKWYRAIILNTDSPGVVKVHYIDYGNKENLDMGRIKPLPSQLYSLQAQAIKCSLRGFSKDTRFSTELMDQFRQTVTDRFFTLQVLNFQTIYYEVDLVDNASTQSMAALFHVKSSGNTQVFLGELKPLILSSGTEVTAQLCVMHSPNDFYMQVSETSEALNSMEFELNRTIVASKAPKSFELKVGVPCAACFSTIGTWYRAKVLAVSSPKIHVLYVDYGNDEWLLNEKIQPLPQKFLSLPCQAFRCALRPHQNRYTDEDVDKFKSKLTAARDIRVKIVGHNDQYIYLVELYTHQTNEALKFTSSQPICYPSFSLPVGVIDRFKVCHILPSGVFYLQRENAEPLLKNISSELSSYASRIQIGMKAEAVLPGLPCAVKFYQDNQWYRGKVLRAPQQQQVEVQFVDYGNDDMMSIQTLAPIPDSHLNQPAQAIPAMLQSNQEQGNKPSIRELENFQAKTHEQILKVKIISKTQETHIVKMYFSNDEEILMSGLKPPGFRKGRPEEESFSPNELPNEDRYGGGTRHGSAPNRDSRWNDGEFKQRGNSEFGERNEGRFGGRDRREGGFGERDRNEGGFGGRDRGEGGFGNRDRSEGGFGNRDRSEGGFGRRDRNEGGGFGGRDRGQGEFGNRDRSEGGFGRRDRNEGGGFGGRDRNERGGFGGRDRNEGGFGRRDRNEGGFGGRSDREEGGYRSRDGSREGRYGGRSDRDHGEGGFGRRSDRSEGGFGGRSDRFEGGFGRKYDRNEGRFDRDRGFKDRNAGDREDRGFGEKRDRNFGDRRPHTTGDGERKERSDGWNRDRGIKKTEAWNGSEDIRLKSDVLGTQGWAKNAESQPETVRWDTKPEARPTDSFIEERLVINQAYEVYVSFIISSKEFYCSLTHKSDNLDAVMKKLATLGAANSLTKIDASAVQQDKAVVSVYTEDNSLYRAKVLTPPNAGFVQVQYVDYGNSEKVSVANLKTLPSELLELPSQAIPCMLPQEVEKFRENIEAHEYVKIKVTNVDGEKTTVDVFTTDGKIIYKMKPSPVGKKMEVYLSHMISPYEFYCQSTNANTLDTIITLLSEFTNTTRLESQEIKPGQVCLGVFSEDSSLYRGIIIQIIEAKAKILVQFMDYGNSEVIHPSKIYQMPSNISSFPTQAYKCAIVHPTYKIAEDKIALFVTKMNEQEKIIIDIKEAALNQYLLVDLLDASGKPIPLPFTVPTSTSIAEPPNYPVGASIKCRISHIVNPTDFYCQNLSITDTLDKLMNDIDNDITNNQLSKLKSFEVGTQCVAQYSEHNGWYRGVIIKSADAGNYLVQYIDYGNNEKVYNKNMYSPKPEYLAIPPCAFRCGIAVVEPTCGWSESLNSEFSNKVKEINVILQIVETSAGGYYKVKMLDQFGIEEIILPETKVITIVKDELKCELVPTLKRPINIYISFINSIHLFYVQQSDCEEELSALMEKVHKECTNGSGSAPTEWCVGMFCLAKFVDDGAWYRSRVEEVAEDHVTVNYIDYGNSQIVSKTDVLSINQNLLQKPFAMPCRFTASYGLKTTPEIEVKFEEYMPEPLVLNIVHKGIDGVFECELTTQVESTDDPVDVGKELAELLSEETRANEILNYCERTASDLTELVLANTISFLSNSPSSLYKRNPLPINSTQTVYLTQTNNEQGQFYVQLSNSDAAIQELMGSIAQFCTDPVNMVQPDSLQIETPCLAKFTEDDTWYRAEIQETYLEFDHVKLLFIDYGNTQITHIDFIVKIPTDLLRTPVFSYLCKFDTSYLIPEGFDLSSTMSAYEMESLLNLEVKLFESSVHQVKLTTDELQDIGDVISCLVPLETKQVISFKQQTKFVNKLIDGLIQDVVTKLEDEVNFDETAKLLDSYADEYVECIIRTAQSKLELEEETAIDQLVNDVINTSSNHVSRIHEGFKTQQLSTDQRISVNLSHIVSTQCFYIQVLSQAVDLFQVTEEVESYCSDPTNTTPLNCVETELPVLAVFSQDSAWYRGIVTSTCETRNKFKVLFVDFGNSDEVPENLICHLPDNLLSKASFSYQCKLSSEYGLNDDMDTIQKFTELTEMKTDLMMEVVDFKDDVYEVRLFDGSEGEVGVLMNTLPFFYPDPNEPPYPVTLTCFNSLNSFYLQTETNRNSLHDLQTQMVEYCNSTGDISVNKGQLLSGILVLVYSKDSQSWNRAKIISNSEFTEEPSVQLIDYGPVLSVPISNIRLLSPRSPLTILPPIAFHCRIPAHYCVIPCNPVNEEFVKPRALTATFNGPLPPNNQFEAEVFDTDKRLAVTLEKLSSPFRKWKYVFPSPDTVKNVLISSIDTVLNFYVQESGSETVIAELMENVSNICQSTKPVVSLTNEDLYEGMAVLSVFSEDEQWYRAQVMKVDDKIQVCFVDYGNTDNITVRNIRNVPYELLSVAPLAYPCKFHSEIGLVSGPEIEKSFKSFIRDVELSMKVLSTASEHIEVELSTSADPNKDIGQTLFFEIPEEVRAKLLGNDLKESIFGERTDSQNSTDCIYKLTLPPINSTIKGIASNIITIQDFYIQDNELTSELVSLTQLTPSPTELNIVSNISVDDMVLAKFSGDEEIYRGRVINIGEELVKIFFIDYGNSDLVPKNHIYQIPGVQKSYPCYALPCCLDCDLPTSELTTDKLSEVLEDKDLEVVIKDHKDKTSLIVDILLIDNGESVVDILRESLNNEMPECEQDTLKTAKTDLDKSPKKLCKAIDTPVFTDHPALPPDAPVFPELDLEKEDGSKFEATLTHSNNLFSFYLHKKSSQDQVNELMDKLLSHCGTTDSTPPPVILPGMAVIAMMDGDGSWYRGQIVEKKEDNSYSVFSVDYGNIETITSDQILPISPEFLQEPLAYPCKLYLADDKSLPDTAFDTFTNLLDDTTCQIEVMSVEENMLEVKIGVIEGDVFTQIFKI</sequence>
<feature type="domain" description="Tudor" evidence="2">
    <location>
        <begin position="2408"/>
        <end position="2468"/>
    </location>
</feature>
<feature type="domain" description="Tudor" evidence="2">
    <location>
        <begin position="2809"/>
        <end position="2867"/>
    </location>
</feature>
<dbReference type="InterPro" id="IPR035437">
    <property type="entry name" value="SNase_OB-fold_sf"/>
</dbReference>
<feature type="domain" description="Tudor" evidence="2">
    <location>
        <begin position="3039"/>
        <end position="3098"/>
    </location>
</feature>
<accession>A0AAV7KH50</accession>
<feature type="domain" description="Tudor" evidence="2">
    <location>
        <begin position="1176"/>
        <end position="1235"/>
    </location>
</feature>
<dbReference type="SMART" id="SM00333">
    <property type="entry name" value="TUDOR"/>
    <property type="match status" value="14"/>
</dbReference>
<feature type="domain" description="Tudor" evidence="2">
    <location>
        <begin position="1720"/>
        <end position="1778"/>
    </location>
</feature>
<dbReference type="PANTHER" id="PTHR22948">
    <property type="entry name" value="TUDOR DOMAIN CONTAINING PROTEIN"/>
    <property type="match status" value="1"/>
</dbReference>
<feature type="domain" description="Tudor" evidence="2">
    <location>
        <begin position="1946"/>
        <end position="2006"/>
    </location>
</feature>
<feature type="domain" description="Tudor" evidence="2">
    <location>
        <begin position="20"/>
        <end position="77"/>
    </location>
</feature>
<dbReference type="SUPFAM" id="SSF63748">
    <property type="entry name" value="Tudor/PWWP/MBT"/>
    <property type="match status" value="14"/>
</dbReference>
<dbReference type="InterPro" id="IPR002999">
    <property type="entry name" value="Tudor"/>
</dbReference>
<feature type="compositionally biased region" description="Polar residues" evidence="1">
    <location>
        <begin position="177"/>
        <end position="197"/>
    </location>
</feature>
<dbReference type="InterPro" id="IPR014002">
    <property type="entry name" value="Agenet_dom_plant"/>
</dbReference>
<dbReference type="SMART" id="SM00743">
    <property type="entry name" value="Agenet"/>
    <property type="match status" value="5"/>
</dbReference>
<dbReference type="PANTHER" id="PTHR22948:SF29">
    <property type="entry name" value="FI02030P-RELATED"/>
    <property type="match status" value="1"/>
</dbReference>
<feature type="domain" description="Tudor" evidence="2">
    <location>
        <begin position="2599"/>
        <end position="2656"/>
    </location>
</feature>
<proteinExistence type="predicted"/>
<name>A0AAV7KH50_9METZ</name>
<feature type="domain" description="Tudor" evidence="2">
    <location>
        <begin position="1340"/>
        <end position="1400"/>
    </location>
</feature>
<dbReference type="Gene3D" id="2.30.30.140">
    <property type="match status" value="14"/>
</dbReference>
<feature type="region of interest" description="Disordered" evidence="1">
    <location>
        <begin position="177"/>
        <end position="199"/>
    </location>
</feature>
<evidence type="ECO:0000259" key="2">
    <source>
        <dbReference type="PROSITE" id="PS50304"/>
    </source>
</evidence>
<keyword evidence="4" id="KW-1185">Reference proteome</keyword>
<feature type="domain" description="Tudor" evidence="2">
    <location>
        <begin position="1528"/>
        <end position="1587"/>
    </location>
</feature>
<feature type="domain" description="Tudor" evidence="2">
    <location>
        <begin position="638"/>
        <end position="697"/>
    </location>
</feature>
<feature type="domain" description="Tudor" evidence="2">
    <location>
        <begin position="2223"/>
        <end position="2283"/>
    </location>
</feature>
<evidence type="ECO:0000313" key="4">
    <source>
        <dbReference type="Proteomes" id="UP001165289"/>
    </source>
</evidence>
<feature type="domain" description="Tudor" evidence="2">
    <location>
        <begin position="259"/>
        <end position="318"/>
    </location>
</feature>
<dbReference type="Proteomes" id="UP001165289">
    <property type="component" value="Unassembled WGS sequence"/>
</dbReference>
<dbReference type="PROSITE" id="PS50304">
    <property type="entry name" value="TUDOR"/>
    <property type="match status" value="14"/>
</dbReference>
<comment type="caution">
    <text evidence="3">The sequence shown here is derived from an EMBL/GenBank/DDBJ whole genome shotgun (WGS) entry which is preliminary data.</text>
</comment>
<evidence type="ECO:0000313" key="3">
    <source>
        <dbReference type="EMBL" id="KAI6660434.1"/>
    </source>
</evidence>
<gene>
    <name evidence="3" type="ORF">LOD99_14020</name>
</gene>
<protein>
    <submittedName>
        <fullName evidence="3">Tudor domain containing protein 1/6 like</fullName>
    </submittedName>
</protein>
<dbReference type="InterPro" id="IPR050621">
    <property type="entry name" value="Tudor_domain_containing"/>
</dbReference>
<reference evidence="3 4" key="1">
    <citation type="journal article" date="2023" name="BMC Biol.">
        <title>The compact genome of the sponge Oopsacas minuta (Hexactinellida) is lacking key metazoan core genes.</title>
        <authorList>
            <person name="Santini S."/>
            <person name="Schenkelaars Q."/>
            <person name="Jourda C."/>
            <person name="Duchesne M."/>
            <person name="Belahbib H."/>
            <person name="Rocher C."/>
            <person name="Selva M."/>
            <person name="Riesgo A."/>
            <person name="Vervoort M."/>
            <person name="Leys S.P."/>
            <person name="Kodjabachian L."/>
            <person name="Le Bivic A."/>
            <person name="Borchiellini C."/>
            <person name="Claverie J.M."/>
            <person name="Renard E."/>
        </authorList>
    </citation>
    <scope>NUCLEOTIDE SEQUENCE [LARGE SCALE GENOMIC DNA]</scope>
    <source>
        <strain evidence="3">SPO-2</strain>
    </source>
</reference>
<dbReference type="FunFam" id="2.30.30.140:FF:000018">
    <property type="entry name" value="Serine/threonine-protein kinase 31"/>
    <property type="match status" value="8"/>
</dbReference>
<dbReference type="Pfam" id="PF00567">
    <property type="entry name" value="TUDOR"/>
    <property type="match status" value="14"/>
</dbReference>
<evidence type="ECO:0000256" key="1">
    <source>
        <dbReference type="SAM" id="MobiDB-lite"/>
    </source>
</evidence>